<feature type="transmembrane region" description="Helical" evidence="7">
    <location>
        <begin position="271"/>
        <end position="289"/>
    </location>
</feature>
<sequence>MKRVPPKANSLSAAYFELTKPNITFLILISTALGYYLGADGIDNWSKLFITLIGSGLVSSGAGALNHYAEQESDQRMNRTSSRPIPTGIISPNYAMSFGIIIILLGVAILFFLINKLTAILAISTALLYLFVYTPLKKITWLNTSIGAIPGSIPPLGGWVASTGTLDPEAWILFAIMFFWQHPHFYAIAFMCKEDYERANLKMLPVLETDGKRTNRQIIWHSLLLIPVSIMPSYIGLLGMTYFWGALILGIGYFVSGFPLIKNYSLQNAKLLLKSSVIYLPALFLIIILDKLT</sequence>
<evidence type="ECO:0000256" key="3">
    <source>
        <dbReference type="ARBA" id="ARBA00022692"/>
    </source>
</evidence>
<organism evidence="8">
    <name type="scientific">marine metagenome</name>
    <dbReference type="NCBI Taxonomy" id="408172"/>
    <lineage>
        <taxon>unclassified sequences</taxon>
        <taxon>metagenomes</taxon>
        <taxon>ecological metagenomes</taxon>
    </lineage>
</organism>
<feature type="transmembrane region" description="Helical" evidence="7">
    <location>
        <begin position="21"/>
        <end position="37"/>
    </location>
</feature>
<dbReference type="InterPro" id="IPR044878">
    <property type="entry name" value="UbiA_sf"/>
</dbReference>
<feature type="transmembrane region" description="Helical" evidence="7">
    <location>
        <begin position="119"/>
        <end position="136"/>
    </location>
</feature>
<dbReference type="HAMAP" id="MF_00154">
    <property type="entry name" value="CyoE_CtaB"/>
    <property type="match status" value="1"/>
</dbReference>
<dbReference type="AlphaFoldDB" id="A0A381N4N3"/>
<dbReference type="GO" id="GO:0008495">
    <property type="term" value="F:protoheme IX farnesyltransferase activity"/>
    <property type="evidence" value="ECO:0007669"/>
    <property type="project" value="InterPro"/>
</dbReference>
<proteinExistence type="inferred from homology"/>
<dbReference type="GO" id="GO:0016020">
    <property type="term" value="C:membrane"/>
    <property type="evidence" value="ECO:0007669"/>
    <property type="project" value="UniProtKB-SubCell"/>
</dbReference>
<dbReference type="CDD" id="cd13957">
    <property type="entry name" value="PT_UbiA_Cox10"/>
    <property type="match status" value="1"/>
</dbReference>
<feature type="transmembrane region" description="Helical" evidence="7">
    <location>
        <begin position="49"/>
        <end position="69"/>
    </location>
</feature>
<evidence type="ECO:0000313" key="8">
    <source>
        <dbReference type="EMBL" id="SUZ48563.1"/>
    </source>
</evidence>
<keyword evidence="6 7" id="KW-0472">Membrane</keyword>
<keyword evidence="2" id="KW-0808">Transferase</keyword>
<evidence type="ECO:0000256" key="7">
    <source>
        <dbReference type="SAM" id="Phobius"/>
    </source>
</evidence>
<evidence type="ECO:0000256" key="6">
    <source>
        <dbReference type="ARBA" id="ARBA00023136"/>
    </source>
</evidence>
<name>A0A381N4N3_9ZZZZ</name>
<evidence type="ECO:0000256" key="2">
    <source>
        <dbReference type="ARBA" id="ARBA00022679"/>
    </source>
</evidence>
<keyword evidence="5" id="KW-0350">Heme biosynthesis</keyword>
<dbReference type="NCBIfam" id="TIGR01473">
    <property type="entry name" value="cyoE_ctaB"/>
    <property type="match status" value="1"/>
</dbReference>
<dbReference type="PANTHER" id="PTHR43448:SF2">
    <property type="entry name" value="PROTOHEME IX FARNESYLTRANSFERASE, MITOCHONDRIAL"/>
    <property type="match status" value="1"/>
</dbReference>
<feature type="transmembrane region" description="Helical" evidence="7">
    <location>
        <begin position="241"/>
        <end position="259"/>
    </location>
</feature>
<dbReference type="EMBL" id="UINC01000075">
    <property type="protein sequence ID" value="SUZ48563.1"/>
    <property type="molecule type" value="Genomic_DNA"/>
</dbReference>
<feature type="transmembrane region" description="Helical" evidence="7">
    <location>
        <begin position="218"/>
        <end position="235"/>
    </location>
</feature>
<dbReference type="NCBIfam" id="NF003349">
    <property type="entry name" value="PRK04375.1-2"/>
    <property type="match status" value="1"/>
</dbReference>
<comment type="subcellular location">
    <subcellularLocation>
        <location evidence="1">Membrane</location>
        <topology evidence="1">Multi-pass membrane protein</topology>
    </subcellularLocation>
</comment>
<keyword evidence="3 7" id="KW-0812">Transmembrane</keyword>
<dbReference type="GO" id="GO:0006784">
    <property type="term" value="P:heme A biosynthetic process"/>
    <property type="evidence" value="ECO:0007669"/>
    <property type="project" value="TreeGrafter"/>
</dbReference>
<gene>
    <name evidence="8" type="ORF">METZ01_LOCUS1417</name>
</gene>
<evidence type="ECO:0000256" key="5">
    <source>
        <dbReference type="ARBA" id="ARBA00023133"/>
    </source>
</evidence>
<dbReference type="GO" id="GO:0005739">
    <property type="term" value="C:mitochondrion"/>
    <property type="evidence" value="ECO:0007669"/>
    <property type="project" value="TreeGrafter"/>
</dbReference>
<keyword evidence="4 7" id="KW-1133">Transmembrane helix</keyword>
<dbReference type="InterPro" id="IPR000537">
    <property type="entry name" value="UbiA_prenyltransferase"/>
</dbReference>
<reference evidence="8" key="1">
    <citation type="submission" date="2018-05" db="EMBL/GenBank/DDBJ databases">
        <authorList>
            <person name="Lanie J.A."/>
            <person name="Ng W.-L."/>
            <person name="Kazmierczak K.M."/>
            <person name="Andrzejewski T.M."/>
            <person name="Davidsen T.M."/>
            <person name="Wayne K.J."/>
            <person name="Tettelin H."/>
            <person name="Glass J.I."/>
            <person name="Rusch D."/>
            <person name="Podicherti R."/>
            <person name="Tsui H.-C.T."/>
            <person name="Winkler M.E."/>
        </authorList>
    </citation>
    <scope>NUCLEOTIDE SEQUENCE</scope>
</reference>
<accession>A0A381N4N3</accession>
<evidence type="ECO:0008006" key="9">
    <source>
        <dbReference type="Google" id="ProtNLM"/>
    </source>
</evidence>
<dbReference type="InterPro" id="IPR006369">
    <property type="entry name" value="Protohaem_IX_farnesylTrfase"/>
</dbReference>
<dbReference type="PANTHER" id="PTHR43448">
    <property type="entry name" value="PROTOHEME IX FARNESYLTRANSFERASE, MITOCHONDRIAL"/>
    <property type="match status" value="1"/>
</dbReference>
<evidence type="ECO:0000256" key="1">
    <source>
        <dbReference type="ARBA" id="ARBA00004141"/>
    </source>
</evidence>
<evidence type="ECO:0000256" key="4">
    <source>
        <dbReference type="ARBA" id="ARBA00022989"/>
    </source>
</evidence>
<dbReference type="Gene3D" id="1.10.357.140">
    <property type="entry name" value="UbiA prenyltransferase"/>
    <property type="match status" value="1"/>
</dbReference>
<protein>
    <recommendedName>
        <fullName evidence="9">Heme O synthase</fullName>
    </recommendedName>
</protein>
<dbReference type="Pfam" id="PF01040">
    <property type="entry name" value="UbiA"/>
    <property type="match status" value="1"/>
</dbReference>
<feature type="transmembrane region" description="Helical" evidence="7">
    <location>
        <begin position="90"/>
        <end position="113"/>
    </location>
</feature>